<gene>
    <name evidence="2" type="ORF">C1702_03210</name>
</gene>
<keyword evidence="3" id="KW-1185">Reference proteome</keyword>
<dbReference type="InterPro" id="IPR025870">
    <property type="entry name" value="Glyoxalase-like_dom"/>
</dbReference>
<feature type="domain" description="Glyoxalase-like" evidence="1">
    <location>
        <begin position="5"/>
        <end position="186"/>
    </location>
</feature>
<name>A0A2S5T7Z2_9BURK</name>
<dbReference type="Pfam" id="PF13468">
    <property type="entry name" value="Glyoxalase_3"/>
    <property type="match status" value="1"/>
</dbReference>
<evidence type="ECO:0000313" key="2">
    <source>
        <dbReference type="EMBL" id="PPE70987.1"/>
    </source>
</evidence>
<dbReference type="Gene3D" id="3.10.180.10">
    <property type="entry name" value="2,3-Dihydroxybiphenyl 1,2-Dioxygenase, domain 1"/>
    <property type="match status" value="1"/>
</dbReference>
<protein>
    <submittedName>
        <fullName evidence="2">VOC family protein</fullName>
    </submittedName>
</protein>
<comment type="caution">
    <text evidence="2">The sequence shown here is derived from an EMBL/GenBank/DDBJ whole genome shotgun (WGS) entry which is preliminary data.</text>
</comment>
<evidence type="ECO:0000313" key="3">
    <source>
        <dbReference type="Proteomes" id="UP000239406"/>
    </source>
</evidence>
<dbReference type="Proteomes" id="UP000239406">
    <property type="component" value="Unassembled WGS sequence"/>
</dbReference>
<proteinExistence type="predicted"/>
<dbReference type="InterPro" id="IPR029068">
    <property type="entry name" value="Glyas_Bleomycin-R_OHBP_Dase"/>
</dbReference>
<dbReference type="AlphaFoldDB" id="A0A2S5T7Z2"/>
<dbReference type="RefSeq" id="WP_104356248.1">
    <property type="nucleotide sequence ID" value="NZ_CP064338.1"/>
</dbReference>
<sequence>MSARLDHLVIGCASLEQGVAWCEANLGVTPAAGGRHAFMGTHNRLLALAAAASSHAYLELIAIDPQAPPPGRRRWFGLDEPEVQAALAQQPRLLHWVARVDDVAQAAAAWQRLGLDPGPVVAAERDTPHGLLRWRLTVRDDGALLLGGALPTLIQWGDAHPADRLPVSGVALGSLVLGGGDSPVLGRALHAVDAQGFELRSGLPALRATLSTPRGEVVLTGLG</sequence>
<organism evidence="2 3">
    <name type="scientific">Caldimonas thermodepolymerans</name>
    <dbReference type="NCBI Taxonomy" id="215580"/>
    <lineage>
        <taxon>Bacteria</taxon>
        <taxon>Pseudomonadati</taxon>
        <taxon>Pseudomonadota</taxon>
        <taxon>Betaproteobacteria</taxon>
        <taxon>Burkholderiales</taxon>
        <taxon>Sphaerotilaceae</taxon>
        <taxon>Caldimonas</taxon>
    </lineage>
</organism>
<dbReference type="EMBL" id="PSNY01000003">
    <property type="protein sequence ID" value="PPE70987.1"/>
    <property type="molecule type" value="Genomic_DNA"/>
</dbReference>
<evidence type="ECO:0000259" key="1">
    <source>
        <dbReference type="Pfam" id="PF13468"/>
    </source>
</evidence>
<reference evidence="2 3" key="1">
    <citation type="submission" date="2018-02" db="EMBL/GenBank/DDBJ databases">
        <title>Reclassifiation of [Polyangium] brachysporum DSM 7029 as Guopingzhaonella breviflexa gen. nov., sp. nov., a member of the family Comamonadaceae.</title>
        <authorList>
            <person name="Tang B."/>
        </authorList>
    </citation>
    <scope>NUCLEOTIDE SEQUENCE [LARGE SCALE GENOMIC DNA]</scope>
    <source>
        <strain evidence="2 3">DSM 15344</strain>
    </source>
</reference>
<accession>A0A2S5T7Z2</accession>
<dbReference type="SUPFAM" id="SSF54593">
    <property type="entry name" value="Glyoxalase/Bleomycin resistance protein/Dihydroxybiphenyl dioxygenase"/>
    <property type="match status" value="1"/>
</dbReference>